<dbReference type="InParanoid" id="A0A2H3CYG0"/>
<dbReference type="EMBL" id="KZ293700">
    <property type="protein sequence ID" value="PBK84212.1"/>
    <property type="molecule type" value="Genomic_DNA"/>
</dbReference>
<accession>A0A2H3CYG0</accession>
<dbReference type="AlphaFoldDB" id="A0A2H3CYG0"/>
<name>A0A2H3CYG0_ARMGA</name>
<reference evidence="2" key="1">
    <citation type="journal article" date="2017" name="Nat. Ecol. Evol.">
        <title>Genome expansion and lineage-specific genetic innovations in the forest pathogenic fungi Armillaria.</title>
        <authorList>
            <person name="Sipos G."/>
            <person name="Prasanna A.N."/>
            <person name="Walter M.C."/>
            <person name="O'Connor E."/>
            <person name="Balint B."/>
            <person name="Krizsan K."/>
            <person name="Kiss B."/>
            <person name="Hess J."/>
            <person name="Varga T."/>
            <person name="Slot J."/>
            <person name="Riley R."/>
            <person name="Boka B."/>
            <person name="Rigling D."/>
            <person name="Barry K."/>
            <person name="Lee J."/>
            <person name="Mihaltcheva S."/>
            <person name="LaButti K."/>
            <person name="Lipzen A."/>
            <person name="Waldron R."/>
            <person name="Moloney N.M."/>
            <person name="Sperisen C."/>
            <person name="Kredics L."/>
            <person name="Vagvoelgyi C."/>
            <person name="Patrignani A."/>
            <person name="Fitzpatrick D."/>
            <person name="Nagy I."/>
            <person name="Doyle S."/>
            <person name="Anderson J.B."/>
            <person name="Grigoriev I.V."/>
            <person name="Gueldener U."/>
            <person name="Muensterkoetter M."/>
            <person name="Nagy L.G."/>
        </authorList>
    </citation>
    <scope>NUCLEOTIDE SEQUENCE [LARGE SCALE GENOMIC DNA]</scope>
    <source>
        <strain evidence="2">Ar21-2</strain>
    </source>
</reference>
<sequence>MHGPHRRALPEYKRGPLVKDRLPHFSSSHCHLCLPPSLSLPILAYRSLLSQSACKSTRLFLAFTTLAFITSEVSALEDAHNKNKEIKTVIVPGLFKIGKYHPEVGSCEEGRGSPLNAKRSSGCYMHKLWLFTLLQQSRKEVCWIKCMNSSQRSKYPV</sequence>
<dbReference type="Proteomes" id="UP000217790">
    <property type="component" value="Unassembled WGS sequence"/>
</dbReference>
<evidence type="ECO:0000313" key="2">
    <source>
        <dbReference type="Proteomes" id="UP000217790"/>
    </source>
</evidence>
<evidence type="ECO:0000313" key="1">
    <source>
        <dbReference type="EMBL" id="PBK84212.1"/>
    </source>
</evidence>
<protein>
    <submittedName>
        <fullName evidence="1">Uncharacterized protein</fullName>
    </submittedName>
</protein>
<keyword evidence="2" id="KW-1185">Reference proteome</keyword>
<organism evidence="1 2">
    <name type="scientific">Armillaria gallica</name>
    <name type="common">Bulbous honey fungus</name>
    <name type="synonym">Armillaria bulbosa</name>
    <dbReference type="NCBI Taxonomy" id="47427"/>
    <lineage>
        <taxon>Eukaryota</taxon>
        <taxon>Fungi</taxon>
        <taxon>Dikarya</taxon>
        <taxon>Basidiomycota</taxon>
        <taxon>Agaricomycotina</taxon>
        <taxon>Agaricomycetes</taxon>
        <taxon>Agaricomycetidae</taxon>
        <taxon>Agaricales</taxon>
        <taxon>Marasmiineae</taxon>
        <taxon>Physalacriaceae</taxon>
        <taxon>Armillaria</taxon>
    </lineage>
</organism>
<gene>
    <name evidence="1" type="ORF">ARMGADRAFT_613897</name>
</gene>
<proteinExistence type="predicted"/>